<evidence type="ECO:0000313" key="2">
    <source>
        <dbReference type="Proteomes" id="UP000261560"/>
    </source>
</evidence>
<dbReference type="Proteomes" id="UP000261560">
    <property type="component" value="Unplaced"/>
</dbReference>
<reference evidence="1" key="2">
    <citation type="submission" date="2025-09" db="UniProtKB">
        <authorList>
            <consortium name="Ensembl"/>
        </authorList>
    </citation>
    <scope>IDENTIFICATION</scope>
</reference>
<reference evidence="1" key="1">
    <citation type="submission" date="2025-08" db="UniProtKB">
        <authorList>
            <consortium name="Ensembl"/>
        </authorList>
    </citation>
    <scope>IDENTIFICATION</scope>
</reference>
<sequence>FPEHFSREVPRLDAQLYGSFLVLISRKQAQIALLLLKVADPCPAGTPKDWVLLISGWSIRFGLKVQEHNPI</sequence>
<protein>
    <submittedName>
        <fullName evidence="1">Uncharacterized protein</fullName>
    </submittedName>
</protein>
<proteinExistence type="predicted"/>
<keyword evidence="2" id="KW-1185">Reference proteome</keyword>
<evidence type="ECO:0000313" key="1">
    <source>
        <dbReference type="Ensembl" id="ENSOMEP00000004713.1"/>
    </source>
</evidence>
<dbReference type="AlphaFoldDB" id="A0A3B3BI48"/>
<dbReference type="PaxDb" id="30732-ENSOMEP00000004713"/>
<dbReference type="Ensembl" id="ENSOMET00000008699.1">
    <property type="protein sequence ID" value="ENSOMEP00000004713.1"/>
    <property type="gene ID" value="ENSOMEG00000005694.1"/>
</dbReference>
<accession>A0A3B3BI48</accession>
<name>A0A3B3BI48_ORYME</name>
<organism evidence="1 2">
    <name type="scientific">Oryzias melastigma</name>
    <name type="common">Marine medaka</name>
    <dbReference type="NCBI Taxonomy" id="30732"/>
    <lineage>
        <taxon>Eukaryota</taxon>
        <taxon>Metazoa</taxon>
        <taxon>Chordata</taxon>
        <taxon>Craniata</taxon>
        <taxon>Vertebrata</taxon>
        <taxon>Euteleostomi</taxon>
        <taxon>Actinopterygii</taxon>
        <taxon>Neopterygii</taxon>
        <taxon>Teleostei</taxon>
        <taxon>Neoteleostei</taxon>
        <taxon>Acanthomorphata</taxon>
        <taxon>Ovalentaria</taxon>
        <taxon>Atherinomorphae</taxon>
        <taxon>Beloniformes</taxon>
        <taxon>Adrianichthyidae</taxon>
        <taxon>Oryziinae</taxon>
        <taxon>Oryzias</taxon>
    </lineage>
</organism>